<protein>
    <submittedName>
        <fullName evidence="3">Membrane protein</fullName>
    </submittedName>
</protein>
<keyword evidence="4" id="KW-1185">Reference proteome</keyword>
<organism evidence="3 4">
    <name type="scientific">Pseudorhizobium tarimense</name>
    <dbReference type="NCBI Taxonomy" id="1079109"/>
    <lineage>
        <taxon>Bacteria</taxon>
        <taxon>Pseudomonadati</taxon>
        <taxon>Pseudomonadota</taxon>
        <taxon>Alphaproteobacteria</taxon>
        <taxon>Hyphomicrobiales</taxon>
        <taxon>Rhizobiaceae</taxon>
        <taxon>Rhizobium/Agrobacterium group</taxon>
        <taxon>Pseudorhizobium</taxon>
    </lineage>
</organism>
<evidence type="ECO:0000313" key="4">
    <source>
        <dbReference type="Proteomes" id="UP001549031"/>
    </source>
</evidence>
<sequence length="168" mass="18735">MLRSIPTITMLALLLLPLGLTQAHAQLDEKRFFADRLTSLSNFVLKSAEVAAVRGEEQSVKSFAETVTNEMRQGFGVELVEAIEQEGLDPSPELSQEFANKLQALDNALQNQFDNAYFSAQVLALESMIQLMMDYRENGPEGSLKTFATNHIGGMRTFYIRAQQFSVP</sequence>
<comment type="caution">
    <text evidence="3">The sequence shown here is derived from an EMBL/GenBank/DDBJ whole genome shotgun (WGS) entry which is preliminary data.</text>
</comment>
<name>A0ABV2H2E4_9HYPH</name>
<evidence type="ECO:0000256" key="1">
    <source>
        <dbReference type="SAM" id="SignalP"/>
    </source>
</evidence>
<feature type="chain" id="PRO_5045924735" evidence="1">
    <location>
        <begin position="26"/>
        <end position="168"/>
    </location>
</feature>
<accession>A0ABV2H2E4</accession>
<dbReference type="EMBL" id="JBEPLJ010000002">
    <property type="protein sequence ID" value="MET3584710.1"/>
    <property type="molecule type" value="Genomic_DNA"/>
</dbReference>
<dbReference type="InterPro" id="IPR025419">
    <property type="entry name" value="DUF4142"/>
</dbReference>
<feature type="domain" description="DUF4142" evidence="2">
    <location>
        <begin position="31"/>
        <end position="164"/>
    </location>
</feature>
<evidence type="ECO:0000259" key="2">
    <source>
        <dbReference type="Pfam" id="PF13628"/>
    </source>
</evidence>
<dbReference type="RefSeq" id="WP_247242425.1">
    <property type="nucleotide sequence ID" value="NZ_JALJRA010000002.1"/>
</dbReference>
<feature type="signal peptide" evidence="1">
    <location>
        <begin position="1"/>
        <end position="25"/>
    </location>
</feature>
<gene>
    <name evidence="3" type="ORF">ABID21_000805</name>
</gene>
<dbReference type="Pfam" id="PF13628">
    <property type="entry name" value="DUF4142"/>
    <property type="match status" value="1"/>
</dbReference>
<keyword evidence="1" id="KW-0732">Signal</keyword>
<reference evidence="3 4" key="1">
    <citation type="submission" date="2024-06" db="EMBL/GenBank/DDBJ databases">
        <title>Genomic Encyclopedia of Type Strains, Phase IV (KMG-IV): sequencing the most valuable type-strain genomes for metagenomic binning, comparative biology and taxonomic classification.</title>
        <authorList>
            <person name="Goeker M."/>
        </authorList>
    </citation>
    <scope>NUCLEOTIDE SEQUENCE [LARGE SCALE GENOMIC DNA]</scope>
    <source>
        <strain evidence="3 4">DSM 105042</strain>
    </source>
</reference>
<proteinExistence type="predicted"/>
<dbReference type="Proteomes" id="UP001549031">
    <property type="component" value="Unassembled WGS sequence"/>
</dbReference>
<evidence type="ECO:0000313" key="3">
    <source>
        <dbReference type="EMBL" id="MET3584710.1"/>
    </source>
</evidence>